<dbReference type="AlphaFoldDB" id="A0A0F7FQ76"/>
<dbReference type="Proteomes" id="UP000034034">
    <property type="component" value="Chromosome"/>
</dbReference>
<dbReference type="PANTHER" id="PTHR33164">
    <property type="entry name" value="TRANSCRIPTIONAL REGULATOR, MARR FAMILY"/>
    <property type="match status" value="1"/>
</dbReference>
<protein>
    <submittedName>
        <fullName evidence="5">MarR family transcriptional regulator</fullName>
    </submittedName>
</protein>
<evidence type="ECO:0000256" key="2">
    <source>
        <dbReference type="ARBA" id="ARBA00023125"/>
    </source>
</evidence>
<dbReference type="InterPro" id="IPR036390">
    <property type="entry name" value="WH_DNA-bd_sf"/>
</dbReference>
<evidence type="ECO:0000256" key="1">
    <source>
        <dbReference type="ARBA" id="ARBA00023015"/>
    </source>
</evidence>
<dbReference type="EMBL" id="CP009922">
    <property type="protein sequence ID" value="AKG41985.1"/>
    <property type="molecule type" value="Genomic_DNA"/>
</dbReference>
<dbReference type="KEGG" id="sxi:SXIM_06010"/>
<dbReference type="InterPro" id="IPR036388">
    <property type="entry name" value="WH-like_DNA-bd_sf"/>
</dbReference>
<feature type="domain" description="HTH marR-type" evidence="4">
    <location>
        <begin position="3"/>
        <end position="137"/>
    </location>
</feature>
<accession>A0A0F7FQ76</accession>
<dbReference type="STRING" id="408015.SXIM_06010"/>
<evidence type="ECO:0000313" key="5">
    <source>
        <dbReference type="EMBL" id="AKG41985.1"/>
    </source>
</evidence>
<reference evidence="5" key="1">
    <citation type="submission" date="2019-08" db="EMBL/GenBank/DDBJ databases">
        <title>Complete genome sequence of a mangrove-derived Streptomyces xiamenensis.</title>
        <authorList>
            <person name="Xu J."/>
        </authorList>
    </citation>
    <scope>NUCLEOTIDE SEQUENCE</scope>
    <source>
        <strain evidence="5">318</strain>
    </source>
</reference>
<dbReference type="InterPro" id="IPR023187">
    <property type="entry name" value="Tscrpt_reg_MarR-type_CS"/>
</dbReference>
<evidence type="ECO:0000259" key="4">
    <source>
        <dbReference type="PROSITE" id="PS50995"/>
    </source>
</evidence>
<dbReference type="Gene3D" id="1.10.10.10">
    <property type="entry name" value="Winged helix-like DNA-binding domain superfamily/Winged helix DNA-binding domain"/>
    <property type="match status" value="1"/>
</dbReference>
<evidence type="ECO:0000256" key="3">
    <source>
        <dbReference type="ARBA" id="ARBA00023163"/>
    </source>
</evidence>
<dbReference type="GO" id="GO:0003700">
    <property type="term" value="F:DNA-binding transcription factor activity"/>
    <property type="evidence" value="ECO:0007669"/>
    <property type="project" value="InterPro"/>
</dbReference>
<dbReference type="SMART" id="SM00347">
    <property type="entry name" value="HTH_MARR"/>
    <property type="match status" value="1"/>
</dbReference>
<dbReference type="GO" id="GO:0006950">
    <property type="term" value="P:response to stress"/>
    <property type="evidence" value="ECO:0007669"/>
    <property type="project" value="TreeGrafter"/>
</dbReference>
<dbReference type="PATRIC" id="fig|408015.6.peg.630"/>
<keyword evidence="3" id="KW-0804">Transcription</keyword>
<dbReference type="HOGENOM" id="CLU_083287_8_4_11"/>
<dbReference type="PROSITE" id="PS01117">
    <property type="entry name" value="HTH_MARR_1"/>
    <property type="match status" value="1"/>
</dbReference>
<dbReference type="InterPro" id="IPR000835">
    <property type="entry name" value="HTH_MarR-typ"/>
</dbReference>
<dbReference type="InterPro" id="IPR039422">
    <property type="entry name" value="MarR/SlyA-like"/>
</dbReference>
<dbReference type="GO" id="GO:0003677">
    <property type="term" value="F:DNA binding"/>
    <property type="evidence" value="ECO:0007669"/>
    <property type="project" value="UniProtKB-KW"/>
</dbReference>
<name>A0A0F7FQ76_9ACTN</name>
<keyword evidence="6" id="KW-1185">Reference proteome</keyword>
<keyword evidence="2" id="KW-0238">DNA-binding</keyword>
<dbReference type="Pfam" id="PF01047">
    <property type="entry name" value="MarR"/>
    <property type="match status" value="1"/>
</dbReference>
<evidence type="ECO:0000313" key="6">
    <source>
        <dbReference type="Proteomes" id="UP000034034"/>
    </source>
</evidence>
<dbReference type="PROSITE" id="PS50995">
    <property type="entry name" value="HTH_MARR_2"/>
    <property type="match status" value="1"/>
</dbReference>
<organism evidence="5 6">
    <name type="scientific">Streptomyces xiamenensis</name>
    <dbReference type="NCBI Taxonomy" id="408015"/>
    <lineage>
        <taxon>Bacteria</taxon>
        <taxon>Bacillati</taxon>
        <taxon>Actinomycetota</taxon>
        <taxon>Actinomycetes</taxon>
        <taxon>Kitasatosporales</taxon>
        <taxon>Streptomycetaceae</taxon>
        <taxon>Streptomyces</taxon>
    </lineage>
</organism>
<sequence>MPADDLATLLTRAERLAVRRLRAVLEGTGCTVDAWRVLSLLADGEGHGMTAIAERVLLPPPTLTRLVDQLVDDGLVHRRVDPLDRRRVLAALTPRGTEHWRRLDGLVRADNPELPGGGADEELLSALLARLITRLEEVGDSSAPRLPAGT</sequence>
<dbReference type="PANTHER" id="PTHR33164:SF64">
    <property type="entry name" value="TRANSCRIPTIONAL REGULATOR SLYA"/>
    <property type="match status" value="1"/>
</dbReference>
<dbReference type="RefSeq" id="WP_043176936.1">
    <property type="nucleotide sequence ID" value="NZ_CP009922.3"/>
</dbReference>
<keyword evidence="1" id="KW-0805">Transcription regulation</keyword>
<gene>
    <name evidence="5" type="ORF">SXIM_06010</name>
</gene>
<proteinExistence type="predicted"/>
<dbReference type="SUPFAM" id="SSF46785">
    <property type="entry name" value="Winged helix' DNA-binding domain"/>
    <property type="match status" value="1"/>
</dbReference>